<organism evidence="5 6">
    <name type="scientific">Thermovibrio guaymasensis</name>
    <dbReference type="NCBI Taxonomy" id="240167"/>
    <lineage>
        <taxon>Bacteria</taxon>
        <taxon>Pseudomonadati</taxon>
        <taxon>Aquificota</taxon>
        <taxon>Aquificia</taxon>
        <taxon>Desulfurobacteriales</taxon>
        <taxon>Desulfurobacteriaceae</taxon>
        <taxon>Thermovibrio</taxon>
    </lineage>
</organism>
<dbReference type="GO" id="GO:0000271">
    <property type="term" value="P:polysaccharide biosynthetic process"/>
    <property type="evidence" value="ECO:0007669"/>
    <property type="project" value="TreeGrafter"/>
</dbReference>
<evidence type="ECO:0000256" key="4">
    <source>
        <dbReference type="RuleBase" id="RU004508"/>
    </source>
</evidence>
<dbReference type="PANTHER" id="PTHR30244">
    <property type="entry name" value="TRANSAMINASE"/>
    <property type="match status" value="1"/>
</dbReference>
<dbReference type="Gene3D" id="3.90.1150.10">
    <property type="entry name" value="Aspartate Aminotransferase, domain 1"/>
    <property type="match status" value="1"/>
</dbReference>
<comment type="caution">
    <text evidence="5">The sequence shown here is derived from an EMBL/GenBank/DDBJ whole genome shotgun (WGS) entry which is preliminary data.</text>
</comment>
<dbReference type="AlphaFoldDB" id="A0A420W9P0"/>
<dbReference type="PANTHER" id="PTHR30244:SF34">
    <property type="entry name" value="DTDP-4-AMINO-4,6-DIDEOXYGALACTOSE TRANSAMINASE"/>
    <property type="match status" value="1"/>
</dbReference>
<evidence type="ECO:0000256" key="2">
    <source>
        <dbReference type="PIRSR" id="PIRSR000390-1"/>
    </source>
</evidence>
<dbReference type="InterPro" id="IPR015424">
    <property type="entry name" value="PyrdxlP-dep_Trfase"/>
</dbReference>
<dbReference type="PIRSF" id="PIRSF000390">
    <property type="entry name" value="PLP_StrS"/>
    <property type="match status" value="1"/>
</dbReference>
<accession>A0A420W9P0</accession>
<protein>
    <submittedName>
        <fullName evidence="5">UDP-4-amino-4, 6-dideoxy-N-acetyl-beta-L-altrosamine transaminase</fullName>
    </submittedName>
</protein>
<evidence type="ECO:0000256" key="3">
    <source>
        <dbReference type="PIRSR" id="PIRSR000390-2"/>
    </source>
</evidence>
<dbReference type="GO" id="GO:0008483">
    <property type="term" value="F:transaminase activity"/>
    <property type="evidence" value="ECO:0007669"/>
    <property type="project" value="TreeGrafter"/>
</dbReference>
<dbReference type="InterPro" id="IPR015421">
    <property type="entry name" value="PyrdxlP-dep_Trfase_major"/>
</dbReference>
<sequence>MIPYGRQWIDDEDINAVIDVLKTDFITQGSRIREFESLLAEYLGAKYAVVFNSGTSALHAAYFAVGLEQGDEFITSPLTFVATSNAGLFLGARPVFCDVEMDTGNLNVELLEEKITSRTKLIVPVHYAGHPCDMEKVKEVADKYGLHIVEDACHALGAKYRNFKIGSCKYSDATVFSFHPVKHITTGEGGAVLTNRQDIYEKLLMFRNHGITKDKRKFINHWEGEWYYEMHFLGFNYRMSDIQATLGISQLKKLDKFVKKRRKIAKTYNEAFRSNFYFEIPPEKDYVYHAYHLYPIKVKDREKRKEVFDLLRRKGLGVQVHYIPVYFHPFYQKLGYFRGECPVAEEFYEREISLPIYPRMTDKDVYYILEIVEGVFREIYEN</sequence>
<dbReference type="NCBIfam" id="TIGR03588">
    <property type="entry name" value="PseC"/>
    <property type="match status" value="1"/>
</dbReference>
<feature type="active site" description="Proton acceptor" evidence="2">
    <location>
        <position position="182"/>
    </location>
</feature>
<name>A0A420W9P0_9BACT</name>
<evidence type="ECO:0000313" key="5">
    <source>
        <dbReference type="EMBL" id="RKQ64040.1"/>
    </source>
</evidence>
<comment type="similarity">
    <text evidence="1 4">Belongs to the DegT/DnrJ/EryC1 family.</text>
</comment>
<evidence type="ECO:0000256" key="1">
    <source>
        <dbReference type="ARBA" id="ARBA00037999"/>
    </source>
</evidence>
<dbReference type="OrthoDB" id="9810913at2"/>
<reference evidence="5 6" key="1">
    <citation type="submission" date="2018-10" db="EMBL/GenBank/DDBJ databases">
        <title>Genomic Encyclopedia of Type Strains, Phase IV (KMG-IV): sequencing the most valuable type-strain genomes for metagenomic binning, comparative biology and taxonomic classification.</title>
        <authorList>
            <person name="Goeker M."/>
        </authorList>
    </citation>
    <scope>NUCLEOTIDE SEQUENCE [LARGE SCALE GENOMIC DNA]</scope>
    <source>
        <strain evidence="5 6">DSM 15521</strain>
    </source>
</reference>
<keyword evidence="3 4" id="KW-0663">Pyridoxal phosphate</keyword>
<dbReference type="Gene3D" id="3.40.640.10">
    <property type="entry name" value="Type I PLP-dependent aspartate aminotransferase-like (Major domain)"/>
    <property type="match status" value="1"/>
</dbReference>
<dbReference type="RefSeq" id="WP_121170459.1">
    <property type="nucleotide sequence ID" value="NZ_RBIE01000001.1"/>
</dbReference>
<dbReference type="EMBL" id="RBIE01000001">
    <property type="protein sequence ID" value="RKQ64040.1"/>
    <property type="molecule type" value="Genomic_DNA"/>
</dbReference>
<dbReference type="Pfam" id="PF01041">
    <property type="entry name" value="DegT_DnrJ_EryC1"/>
    <property type="match status" value="1"/>
</dbReference>
<evidence type="ECO:0000313" key="6">
    <source>
        <dbReference type="Proteomes" id="UP000280881"/>
    </source>
</evidence>
<dbReference type="InterPro" id="IPR015422">
    <property type="entry name" value="PyrdxlP-dep_Trfase_small"/>
</dbReference>
<dbReference type="Proteomes" id="UP000280881">
    <property type="component" value="Unassembled WGS sequence"/>
</dbReference>
<dbReference type="GO" id="GO:0030170">
    <property type="term" value="F:pyridoxal phosphate binding"/>
    <property type="evidence" value="ECO:0007669"/>
    <property type="project" value="TreeGrafter"/>
</dbReference>
<dbReference type="SUPFAM" id="SSF53383">
    <property type="entry name" value="PLP-dependent transferases"/>
    <property type="match status" value="1"/>
</dbReference>
<feature type="modified residue" description="N6-(pyridoxal phosphate)lysine" evidence="3">
    <location>
        <position position="182"/>
    </location>
</feature>
<dbReference type="CDD" id="cd00616">
    <property type="entry name" value="AHBA_syn"/>
    <property type="match status" value="1"/>
</dbReference>
<proteinExistence type="inferred from homology"/>
<dbReference type="InterPro" id="IPR020026">
    <property type="entry name" value="PseC"/>
</dbReference>
<keyword evidence="6" id="KW-1185">Reference proteome</keyword>
<dbReference type="InterPro" id="IPR000653">
    <property type="entry name" value="DegT/StrS_aminotransferase"/>
</dbReference>
<gene>
    <name evidence="5" type="ORF">C7457_0930</name>
</gene>